<proteinExistence type="predicted"/>
<dbReference type="KEGG" id="gem:GM21_3837"/>
<sequence length="89" mass="10071">MGGRMIKVTTRDGSEMYLNPDLIEIIMETPDTHITLSNGNRYLVLEPAKVVIGRIANFKAHLLRRAASTVAKGYLRRRDAERYHPSCSL</sequence>
<dbReference type="PANTHER" id="PTHR39185:SF1">
    <property type="entry name" value="SWARMING MOTILITY PROTEIN SWRD"/>
    <property type="match status" value="1"/>
</dbReference>
<keyword evidence="1" id="KW-0966">Cell projection</keyword>
<reference evidence="1" key="1">
    <citation type="submission" date="2009-07" db="EMBL/GenBank/DDBJ databases">
        <title>Complete sequence of Geobacter sp. M21.</title>
        <authorList>
            <consortium name="US DOE Joint Genome Institute"/>
            <person name="Lucas S."/>
            <person name="Copeland A."/>
            <person name="Lapidus A."/>
            <person name="Glavina del Rio T."/>
            <person name="Dalin E."/>
            <person name="Tice H."/>
            <person name="Bruce D."/>
            <person name="Goodwin L."/>
            <person name="Pitluck S."/>
            <person name="Saunders E."/>
            <person name="Brettin T."/>
            <person name="Detter J.C."/>
            <person name="Han C."/>
            <person name="Larimer F."/>
            <person name="Land M."/>
            <person name="Hauser L."/>
            <person name="Kyrpides N."/>
            <person name="Ovchinnikova G."/>
            <person name="Lovley D."/>
        </authorList>
    </citation>
    <scope>NUCLEOTIDE SEQUENCE [LARGE SCALE GENOMIC DNA]</scope>
    <source>
        <strain evidence="1">M21</strain>
    </source>
</reference>
<gene>
    <name evidence="1" type="ordered locus">GM21_3837</name>
</gene>
<dbReference type="AlphaFoldDB" id="C6E7J4"/>
<protein>
    <submittedName>
        <fullName evidence="1">Flagellar FlbD family protein</fullName>
    </submittedName>
</protein>
<dbReference type="eggNOG" id="COG1582">
    <property type="taxonomic scope" value="Bacteria"/>
</dbReference>
<evidence type="ECO:0000313" key="1">
    <source>
        <dbReference type="EMBL" id="ACT19854.1"/>
    </source>
</evidence>
<keyword evidence="1" id="KW-0282">Flagellum</keyword>
<name>C6E7J4_GEOSM</name>
<dbReference type="Pfam" id="PF06289">
    <property type="entry name" value="FlbD"/>
    <property type="match status" value="1"/>
</dbReference>
<accession>C6E7J4</accession>
<dbReference type="InterPro" id="IPR009384">
    <property type="entry name" value="SwrD-like"/>
</dbReference>
<dbReference type="EMBL" id="CP001661">
    <property type="protein sequence ID" value="ACT19854.1"/>
    <property type="molecule type" value="Genomic_DNA"/>
</dbReference>
<dbReference type="PANTHER" id="PTHR39185">
    <property type="entry name" value="SWARMING MOTILITY PROTEIN SWRD"/>
    <property type="match status" value="1"/>
</dbReference>
<dbReference type="HOGENOM" id="CLU_173020_0_0_7"/>
<keyword evidence="1" id="KW-0969">Cilium</keyword>
<dbReference type="STRING" id="443144.GM21_3837"/>
<organism evidence="1">
    <name type="scientific">Geobacter sp. (strain M21)</name>
    <dbReference type="NCBI Taxonomy" id="443144"/>
    <lineage>
        <taxon>Bacteria</taxon>
        <taxon>Pseudomonadati</taxon>
        <taxon>Thermodesulfobacteriota</taxon>
        <taxon>Desulfuromonadia</taxon>
        <taxon>Geobacterales</taxon>
        <taxon>Geobacteraceae</taxon>
        <taxon>Geobacter</taxon>
    </lineage>
</organism>